<protein>
    <submittedName>
        <fullName evidence="1">DNA sulfur modification protein DndB</fullName>
    </submittedName>
</protein>
<dbReference type="InterPro" id="IPR017601">
    <property type="entry name" value="DGQHR-contain_dom"/>
</dbReference>
<dbReference type="InterPro" id="IPR017642">
    <property type="entry name" value="DNA_S_mod_DndB"/>
</dbReference>
<name>A0ABY7X0N6_9BACL</name>
<proteinExistence type="predicted"/>
<dbReference type="Proteomes" id="UP001213680">
    <property type="component" value="Chromosome"/>
</dbReference>
<dbReference type="Pfam" id="PF14072">
    <property type="entry name" value="DndB"/>
    <property type="match status" value="1"/>
</dbReference>
<evidence type="ECO:0000313" key="1">
    <source>
        <dbReference type="EMBL" id="WDH76691.1"/>
    </source>
</evidence>
<keyword evidence="2" id="KW-1185">Reference proteome</keyword>
<dbReference type="CDD" id="cd16412">
    <property type="entry name" value="dndB"/>
    <property type="match status" value="1"/>
</dbReference>
<gene>
    <name evidence="1" type="primary">dndB</name>
    <name evidence="1" type="ORF">PTI97_04030</name>
</gene>
<dbReference type="NCBIfam" id="TIGR03233">
    <property type="entry name" value="DNA_S_dndB"/>
    <property type="match status" value="1"/>
</dbReference>
<evidence type="ECO:0000313" key="2">
    <source>
        <dbReference type="Proteomes" id="UP001213680"/>
    </source>
</evidence>
<accession>A0ABY7X0N6</accession>
<dbReference type="EMBL" id="CP118099">
    <property type="protein sequence ID" value="WDH76691.1"/>
    <property type="molecule type" value="Genomic_DNA"/>
</dbReference>
<reference evidence="1 2" key="1">
    <citation type="submission" date="2023-02" db="EMBL/GenBank/DDBJ databases">
        <title>A bacterium isolated from plastisphere.</title>
        <authorList>
            <person name="Sun Y."/>
        </authorList>
    </citation>
    <scope>NUCLEOTIDE SEQUENCE [LARGE SCALE GENOMIC DNA]</scope>
    <source>
        <strain evidence="2">a-1</strain>
    </source>
</reference>
<sequence length="366" mass="42345">MDPNFSYNFPALRGKQAEKEYFVVMCPLKLIPKIFLFDEEEVPPQYRSQRILNKSRVPDITNYIVDQSKDYVFSSLTASIDGEIQFTPFTDEPNFKDLGKLSIALDSRFLINDGQHRRAAIEEALKIMPELGNETISVVFFHDEGLERSQQIFSDLNRHAVNTTSSIGILYDHRDQLSLLTKEIVEEIPLLKRYTEMEKTSLSKNSPKLLALNHIYNANKRLINKKKGALLTEEDALNIKTFWLTLCNSIHEWEQVFNKEISPRDLRMISIAGQGLFIEAAAEVARSLIEQKPDTWTAYLTKFKDIDWSRSNEKDWKGRAFNENGRILKNNYTIRLTAIRIKSLIGIKLTKEEKDFDQQKSSMNVL</sequence>
<organism evidence="1 2">
    <name type="scientific">Exiguobacterium marinum</name>
    <dbReference type="NCBI Taxonomy" id="273528"/>
    <lineage>
        <taxon>Bacteria</taxon>
        <taxon>Bacillati</taxon>
        <taxon>Bacillota</taxon>
        <taxon>Bacilli</taxon>
        <taxon>Bacillales</taxon>
        <taxon>Bacillales Family XII. Incertae Sedis</taxon>
        <taxon>Exiguobacterium</taxon>
    </lineage>
</organism>
<dbReference type="RefSeq" id="WP_015881068.1">
    <property type="nucleotide sequence ID" value="NZ_CP118099.1"/>
</dbReference>
<dbReference type="NCBIfam" id="TIGR03187">
    <property type="entry name" value="DGQHR"/>
    <property type="match status" value="1"/>
</dbReference>